<gene>
    <name evidence="1" type="ORF">PoB_005062800</name>
</gene>
<keyword evidence="2" id="KW-1185">Reference proteome</keyword>
<sequence>MTQASGYFMSTPPIHNKLTSGRQGLLHVRVSNSRYKIFVDLRAESSATVPPTPKRRSTTNEITIRYAKNVFHNRH</sequence>
<dbReference type="Proteomes" id="UP000735302">
    <property type="component" value="Unassembled WGS sequence"/>
</dbReference>
<evidence type="ECO:0000313" key="1">
    <source>
        <dbReference type="EMBL" id="GFO24123.1"/>
    </source>
</evidence>
<dbReference type="AlphaFoldDB" id="A0AAV4BY17"/>
<name>A0AAV4BY17_9GAST</name>
<organism evidence="1 2">
    <name type="scientific">Plakobranchus ocellatus</name>
    <dbReference type="NCBI Taxonomy" id="259542"/>
    <lineage>
        <taxon>Eukaryota</taxon>
        <taxon>Metazoa</taxon>
        <taxon>Spiralia</taxon>
        <taxon>Lophotrochozoa</taxon>
        <taxon>Mollusca</taxon>
        <taxon>Gastropoda</taxon>
        <taxon>Heterobranchia</taxon>
        <taxon>Euthyneura</taxon>
        <taxon>Panpulmonata</taxon>
        <taxon>Sacoglossa</taxon>
        <taxon>Placobranchoidea</taxon>
        <taxon>Plakobranchidae</taxon>
        <taxon>Plakobranchus</taxon>
    </lineage>
</organism>
<comment type="caution">
    <text evidence="1">The sequence shown here is derived from an EMBL/GenBank/DDBJ whole genome shotgun (WGS) entry which is preliminary data.</text>
</comment>
<evidence type="ECO:0000313" key="2">
    <source>
        <dbReference type="Proteomes" id="UP000735302"/>
    </source>
</evidence>
<protein>
    <submittedName>
        <fullName evidence="1">Uncharacterized protein</fullName>
    </submittedName>
</protein>
<proteinExistence type="predicted"/>
<dbReference type="EMBL" id="BLXT01005595">
    <property type="protein sequence ID" value="GFO24123.1"/>
    <property type="molecule type" value="Genomic_DNA"/>
</dbReference>
<reference evidence="1 2" key="1">
    <citation type="journal article" date="2021" name="Elife">
        <title>Chloroplast acquisition without the gene transfer in kleptoplastic sea slugs, Plakobranchus ocellatus.</title>
        <authorList>
            <person name="Maeda T."/>
            <person name="Takahashi S."/>
            <person name="Yoshida T."/>
            <person name="Shimamura S."/>
            <person name="Takaki Y."/>
            <person name="Nagai Y."/>
            <person name="Toyoda A."/>
            <person name="Suzuki Y."/>
            <person name="Arimoto A."/>
            <person name="Ishii H."/>
            <person name="Satoh N."/>
            <person name="Nishiyama T."/>
            <person name="Hasebe M."/>
            <person name="Maruyama T."/>
            <person name="Minagawa J."/>
            <person name="Obokata J."/>
            <person name="Shigenobu S."/>
        </authorList>
    </citation>
    <scope>NUCLEOTIDE SEQUENCE [LARGE SCALE GENOMIC DNA]</scope>
</reference>
<accession>A0AAV4BY17</accession>